<dbReference type="KEGG" id="dmm:dnm_081990"/>
<accession>A0A975BVS1</accession>
<dbReference type="EMBL" id="CP061800">
    <property type="protein sequence ID" value="QTA92124.1"/>
    <property type="molecule type" value="Genomic_DNA"/>
</dbReference>
<name>A0A975BVS1_9BACT</name>
<protein>
    <submittedName>
        <fullName evidence="1">Uncharacterized protein</fullName>
    </submittedName>
</protein>
<dbReference type="Proteomes" id="UP000663722">
    <property type="component" value="Chromosome"/>
</dbReference>
<evidence type="ECO:0000313" key="1">
    <source>
        <dbReference type="EMBL" id="QTA92124.1"/>
    </source>
</evidence>
<reference evidence="1" key="1">
    <citation type="journal article" date="2021" name="Microb. Physiol.">
        <title>Proteogenomic Insights into the Physiology of Marine, Sulfate-Reducing, Filamentous Desulfonema limicola and Desulfonema magnum.</title>
        <authorList>
            <person name="Schnaars V."/>
            <person name="Wohlbrand L."/>
            <person name="Scheve S."/>
            <person name="Hinrichs C."/>
            <person name="Reinhardt R."/>
            <person name="Rabus R."/>
        </authorList>
    </citation>
    <scope>NUCLEOTIDE SEQUENCE</scope>
    <source>
        <strain evidence="1">4be13</strain>
    </source>
</reference>
<organism evidence="1 2">
    <name type="scientific">Desulfonema magnum</name>
    <dbReference type="NCBI Taxonomy" id="45655"/>
    <lineage>
        <taxon>Bacteria</taxon>
        <taxon>Pseudomonadati</taxon>
        <taxon>Thermodesulfobacteriota</taxon>
        <taxon>Desulfobacteria</taxon>
        <taxon>Desulfobacterales</taxon>
        <taxon>Desulfococcaceae</taxon>
        <taxon>Desulfonema</taxon>
    </lineage>
</organism>
<evidence type="ECO:0000313" key="2">
    <source>
        <dbReference type="Proteomes" id="UP000663722"/>
    </source>
</evidence>
<keyword evidence="2" id="KW-1185">Reference proteome</keyword>
<sequence>MFNDKNNPITAKKNASLSWLSGKRLVRFARCVQGGWLANSD</sequence>
<proteinExistence type="predicted"/>
<gene>
    <name evidence="1" type="ORF">dnm_081990</name>
</gene>
<dbReference type="AlphaFoldDB" id="A0A975BVS1"/>